<organism evidence="2 3">
    <name type="scientific">Spiroplasma citri</name>
    <dbReference type="NCBI Taxonomy" id="2133"/>
    <lineage>
        <taxon>Bacteria</taxon>
        <taxon>Bacillati</taxon>
        <taxon>Mycoplasmatota</taxon>
        <taxon>Mollicutes</taxon>
        <taxon>Entomoplasmatales</taxon>
        <taxon>Spiroplasmataceae</taxon>
        <taxon>Spiroplasma</taxon>
    </lineage>
</organism>
<accession>A0AAX3T0S8</accession>
<keyword evidence="1" id="KW-0175">Coiled coil</keyword>
<dbReference type="Proteomes" id="UP001214629">
    <property type="component" value="Chromosome"/>
</dbReference>
<proteinExistence type="predicted"/>
<evidence type="ECO:0000313" key="2">
    <source>
        <dbReference type="EMBL" id="WFG97057.1"/>
    </source>
</evidence>
<evidence type="ECO:0000313" key="3">
    <source>
        <dbReference type="Proteomes" id="UP001214629"/>
    </source>
</evidence>
<feature type="coiled-coil region" evidence="1">
    <location>
        <begin position="231"/>
        <end position="258"/>
    </location>
</feature>
<dbReference type="EMBL" id="CP096246">
    <property type="protein sequence ID" value="WFG97057.1"/>
    <property type="molecule type" value="Genomic_DNA"/>
</dbReference>
<protein>
    <submittedName>
        <fullName evidence="2">Uncharacterized protein</fullName>
    </submittedName>
</protein>
<reference evidence="2 3" key="1">
    <citation type="submission" date="2022-04" db="EMBL/GenBank/DDBJ databases">
        <title>Whole genome of Spiroplasma citri.</title>
        <authorList>
            <person name="Khanchezar A."/>
            <person name="Izadpanah K."/>
            <person name="Taghavi M."/>
            <person name="Ghorbani A."/>
            <person name="Beven L."/>
        </authorList>
    </citation>
    <scope>NUCLEOTIDE SEQUENCE [LARGE SCALE GENOMIC DNA]</scope>
    <source>
        <strain evidence="2 3">D4</strain>
    </source>
</reference>
<dbReference type="AlphaFoldDB" id="A0AAX3T0S8"/>
<gene>
    <name evidence="2" type="ORF">M0C40_03380</name>
</gene>
<keyword evidence="3" id="KW-1185">Reference proteome</keyword>
<evidence type="ECO:0000256" key="1">
    <source>
        <dbReference type="SAM" id="Coils"/>
    </source>
</evidence>
<dbReference type="RefSeq" id="WP_277939241.1">
    <property type="nucleotide sequence ID" value="NZ_CP096246.1"/>
</dbReference>
<name>A0AAX3T0S8_SPICI</name>
<sequence length="426" mass="50601">MIKVENNTTNDINDLIPYAKNQAETTTTIFLTIKIDMSKAPLVYPIHDIDNPDENYQYINKNFIESLEENKSEQIEKLTELLEQCPINTKIDEVEPSGIDNKFYFEKTKEEENKPWKNIKSAMTWNDNSKTIATAIIDNINQVNDFKYQAIYQNKCASEYFVWTDKGRLTQDNLNTRHKDGIYEFPILSFNLPLKGEKIKSFNWEYTARVPIRFQSIKNPNNFINFCEYAREKIEEHNKKWNKEMEKMNQKIAQLDKRIREMPYKIESSVKYVKSRLKEMTPQDKPFNEVDNKYYFVVWRSDKNDDWKIIKFNNNEKIKRWHPKTLDVQNNIKLCLTNYAEIPIDIDLSIDASTINRWKNDNGTYIKSVYRWNGGGEWSPVLKYDGGMIKFWVWKDFKTWDKAQRGIVTTAAIGLRAFGSWEPLIW</sequence>